<dbReference type="Gene3D" id="3.40.930.10">
    <property type="entry name" value="Mannitol-specific EII, Chain A"/>
    <property type="match status" value="1"/>
</dbReference>
<dbReference type="InterPro" id="IPR011608">
    <property type="entry name" value="PRD"/>
</dbReference>
<sequence>MMRKSTEVKQVSKLAYQRLDDLMEVLTRQTAPLPMKELTKSFSISERTVRTDIANLNDLLTNVGASIKLIRGQGYLLSIGSKEQFHDWWTESMSTTESFLTTSEERQAYLLFLLFKNENPLSLDDFLDRLFISKNTFYSYLKTARDNLATYQLKIVNRPNIGFEVLGNEFAKRQAISDLLIEKDLQEYLVGFTEMELELFDTIDLTRLQELSLNHLTPLDLLDSDYYHKNILSHFALAISRFIAGHHINEFPLHVPALKKDAQKVVGHFLEEIDHAFDIQLTAGEKQYFIYYLAMNAPRLVETGDASDSSTKTAKAIVEELLTAIKQTANYALETDKMLIEDLTSHIEGFINMNLMDARRSNPLLATIKKSFPQAYDLCLTHLETVSLKHGFYFSPDEIGYIALHIAGAMERSSIRNHHKHRVILVCGTGRAMSRIIEAKIIKHYQETIEVVDRFSYVELQQCDLSAIDFVITTVPLEQFSVPSIYINMAKLDKEIGKIEPFIETLSETKDGIYSLFQKAFFLHENHADKETLLKKMAQQLYQKDFVPQDFYDSVKKREAINQTNINEWLAIPHPMTLMAKRSAVSVAIIPDGVDWGNGDLVKFVFLFAIQKDEYEDTEEIYSLLLELMDRDDIQQAILQKSDYHHFLSCIKQL</sequence>
<dbReference type="SUPFAM" id="SSF63520">
    <property type="entry name" value="PTS-regulatory domain, PRD"/>
    <property type="match status" value="2"/>
</dbReference>
<dbReference type="InterPro" id="IPR013011">
    <property type="entry name" value="PTS_EIIB_2"/>
</dbReference>
<dbReference type="GO" id="GO:0006355">
    <property type="term" value="P:regulation of DNA-templated transcription"/>
    <property type="evidence" value="ECO:0007669"/>
    <property type="project" value="InterPro"/>
</dbReference>
<dbReference type="Gene3D" id="1.10.1790.10">
    <property type="entry name" value="PRD domain"/>
    <property type="match status" value="1"/>
</dbReference>
<reference evidence="8 9" key="1">
    <citation type="submission" date="2018-08" db="EMBL/GenBank/DDBJ databases">
        <title>A genome reference for cultivated species of the human gut microbiota.</title>
        <authorList>
            <person name="Zou Y."/>
            <person name="Xue W."/>
            <person name="Luo G."/>
        </authorList>
    </citation>
    <scope>NUCLEOTIDE SEQUENCE [LARGE SCALE GENOMIC DNA]</scope>
    <source>
        <strain evidence="8 9">AF48-16</strain>
    </source>
</reference>
<keyword evidence="3" id="KW-0010">Activator</keyword>
<dbReference type="GO" id="GO:0008982">
    <property type="term" value="F:protein-N(PI)-phosphohistidine-sugar phosphotransferase activity"/>
    <property type="evidence" value="ECO:0007669"/>
    <property type="project" value="InterPro"/>
</dbReference>
<dbReference type="GO" id="GO:0009401">
    <property type="term" value="P:phosphoenolpyruvate-dependent sugar phosphotransferase system"/>
    <property type="evidence" value="ECO:0007669"/>
    <property type="project" value="InterPro"/>
</dbReference>
<evidence type="ECO:0000256" key="4">
    <source>
        <dbReference type="ARBA" id="ARBA00023163"/>
    </source>
</evidence>
<evidence type="ECO:0000259" key="6">
    <source>
        <dbReference type="PROSITE" id="PS51099"/>
    </source>
</evidence>
<evidence type="ECO:0000256" key="1">
    <source>
        <dbReference type="ARBA" id="ARBA00022737"/>
    </source>
</evidence>
<dbReference type="InterPro" id="IPR050661">
    <property type="entry name" value="BglG_antiterminators"/>
</dbReference>
<feature type="domain" description="PTS EIIA type-2" evidence="5">
    <location>
        <begin position="514"/>
        <end position="654"/>
    </location>
</feature>
<dbReference type="Pfam" id="PF00874">
    <property type="entry name" value="PRD"/>
    <property type="match status" value="1"/>
</dbReference>
<dbReference type="InterPro" id="IPR007737">
    <property type="entry name" value="Mga_HTH"/>
</dbReference>
<dbReference type="InterPro" id="IPR013196">
    <property type="entry name" value="HTH_11"/>
</dbReference>
<evidence type="ECO:0000313" key="8">
    <source>
        <dbReference type="EMBL" id="RHK06427.1"/>
    </source>
</evidence>
<dbReference type="SUPFAM" id="SSF55804">
    <property type="entry name" value="Phoshotransferase/anion transport protein"/>
    <property type="match status" value="1"/>
</dbReference>
<dbReference type="PROSITE" id="PS51099">
    <property type="entry name" value="PTS_EIIB_TYPE_2"/>
    <property type="match status" value="1"/>
</dbReference>
<comment type="caution">
    <text evidence="8">The sequence shown here is derived from an EMBL/GenBank/DDBJ whole genome shotgun (WGS) entry which is preliminary data.</text>
</comment>
<dbReference type="InterPro" id="IPR002178">
    <property type="entry name" value="PTS_EIIA_type-2_dom"/>
</dbReference>
<evidence type="ECO:0000256" key="3">
    <source>
        <dbReference type="ARBA" id="ARBA00023159"/>
    </source>
</evidence>
<dbReference type="PROSITE" id="PS51372">
    <property type="entry name" value="PRD_2"/>
    <property type="match status" value="1"/>
</dbReference>
<proteinExistence type="predicted"/>
<gene>
    <name evidence="8" type="ORF">DW084_08680</name>
</gene>
<dbReference type="CDD" id="cd00211">
    <property type="entry name" value="PTS_IIA_fru"/>
    <property type="match status" value="1"/>
</dbReference>
<feature type="domain" description="PTS EIIB type-2" evidence="6">
    <location>
        <begin position="421"/>
        <end position="511"/>
    </location>
</feature>
<dbReference type="CDD" id="cd05568">
    <property type="entry name" value="PTS_IIB_bgl_like"/>
    <property type="match status" value="1"/>
</dbReference>
<keyword evidence="4" id="KW-0804">Transcription</keyword>
<dbReference type="Gene3D" id="1.10.10.10">
    <property type="entry name" value="Winged helix-like DNA-binding domain superfamily/Winged helix DNA-binding domain"/>
    <property type="match status" value="1"/>
</dbReference>
<feature type="domain" description="PRD" evidence="7">
    <location>
        <begin position="309"/>
        <end position="416"/>
    </location>
</feature>
<evidence type="ECO:0000259" key="5">
    <source>
        <dbReference type="PROSITE" id="PS51094"/>
    </source>
</evidence>
<evidence type="ECO:0000256" key="2">
    <source>
        <dbReference type="ARBA" id="ARBA00023015"/>
    </source>
</evidence>
<dbReference type="EMBL" id="QRMZ01000010">
    <property type="protein sequence ID" value="RHK06427.1"/>
    <property type="molecule type" value="Genomic_DNA"/>
</dbReference>
<dbReference type="Pfam" id="PF00359">
    <property type="entry name" value="PTS_EIIA_2"/>
    <property type="match status" value="1"/>
</dbReference>
<protein>
    <submittedName>
        <fullName evidence="8">PRD domain-containing protein</fullName>
    </submittedName>
</protein>
<dbReference type="AlphaFoldDB" id="A0A415ET06"/>
<dbReference type="Proteomes" id="UP000286288">
    <property type="component" value="Unassembled WGS sequence"/>
</dbReference>
<evidence type="ECO:0000313" key="9">
    <source>
        <dbReference type="Proteomes" id="UP000286288"/>
    </source>
</evidence>
<dbReference type="PROSITE" id="PS51094">
    <property type="entry name" value="PTS_EIIA_TYPE_2"/>
    <property type="match status" value="1"/>
</dbReference>
<organism evidence="8 9">
    <name type="scientific">Enterococcus casseliflavus</name>
    <name type="common">Enterococcus flavescens</name>
    <dbReference type="NCBI Taxonomy" id="37734"/>
    <lineage>
        <taxon>Bacteria</taxon>
        <taxon>Bacillati</taxon>
        <taxon>Bacillota</taxon>
        <taxon>Bacilli</taxon>
        <taxon>Lactobacillales</taxon>
        <taxon>Enterococcaceae</taxon>
        <taxon>Enterococcus</taxon>
    </lineage>
</organism>
<dbReference type="Pfam" id="PF05043">
    <property type="entry name" value="Mga"/>
    <property type="match status" value="1"/>
</dbReference>
<dbReference type="PANTHER" id="PTHR30185:SF13">
    <property type="entry name" value="LICABCH OPERON REGULATOR-RELATED"/>
    <property type="match status" value="1"/>
</dbReference>
<name>A0A415ET06_ENTCA</name>
<dbReference type="InterPro" id="IPR036388">
    <property type="entry name" value="WH-like_DNA-bd_sf"/>
</dbReference>
<keyword evidence="2" id="KW-0805">Transcription regulation</keyword>
<keyword evidence="1" id="KW-0677">Repeat</keyword>
<dbReference type="PANTHER" id="PTHR30185">
    <property type="entry name" value="CRYPTIC BETA-GLUCOSIDE BGL OPERON ANTITERMINATOR"/>
    <property type="match status" value="1"/>
</dbReference>
<evidence type="ECO:0000259" key="7">
    <source>
        <dbReference type="PROSITE" id="PS51372"/>
    </source>
</evidence>
<dbReference type="Pfam" id="PF08279">
    <property type="entry name" value="HTH_11"/>
    <property type="match status" value="1"/>
</dbReference>
<dbReference type="InterPro" id="IPR016152">
    <property type="entry name" value="PTrfase/Anion_transptr"/>
</dbReference>
<accession>A0A415ET06</accession>
<dbReference type="InterPro" id="IPR036634">
    <property type="entry name" value="PRD_sf"/>
</dbReference>
<dbReference type="Gene3D" id="3.40.50.2300">
    <property type="match status" value="1"/>
</dbReference>